<dbReference type="InterPro" id="IPR007529">
    <property type="entry name" value="Znf_HIT"/>
</dbReference>
<feature type="domain" description="HIT-type" evidence="6">
    <location>
        <begin position="151"/>
        <end position="183"/>
    </location>
</feature>
<dbReference type="PANTHER" id="PTHR13093">
    <property type="entry name" value="ZINC FINGER HIT DOMAIN CONTAINING PROTEIN 1"/>
    <property type="match status" value="1"/>
</dbReference>
<dbReference type="Proteomes" id="UP000247409">
    <property type="component" value="Unassembled WGS sequence"/>
</dbReference>
<organism evidence="7 8">
    <name type="scientific">Gracilariopsis chorda</name>
    <dbReference type="NCBI Taxonomy" id="448386"/>
    <lineage>
        <taxon>Eukaryota</taxon>
        <taxon>Rhodophyta</taxon>
        <taxon>Florideophyceae</taxon>
        <taxon>Rhodymeniophycidae</taxon>
        <taxon>Gracilariales</taxon>
        <taxon>Gracilariaceae</taxon>
        <taxon>Gracilariopsis</taxon>
    </lineage>
</organism>
<keyword evidence="1" id="KW-0479">Metal-binding</keyword>
<feature type="region of interest" description="Disordered" evidence="5">
    <location>
        <begin position="1"/>
        <end position="25"/>
    </location>
</feature>
<dbReference type="PROSITE" id="PS51083">
    <property type="entry name" value="ZF_HIT"/>
    <property type="match status" value="1"/>
</dbReference>
<evidence type="ECO:0000313" key="7">
    <source>
        <dbReference type="EMBL" id="PXF47292.1"/>
    </source>
</evidence>
<keyword evidence="2 4" id="KW-0863">Zinc-finger</keyword>
<evidence type="ECO:0000256" key="5">
    <source>
        <dbReference type="SAM" id="MobiDB-lite"/>
    </source>
</evidence>
<dbReference type="OrthoDB" id="74807at2759"/>
<gene>
    <name evidence="7" type="ORF">BWQ96_02905</name>
</gene>
<evidence type="ECO:0000256" key="3">
    <source>
        <dbReference type="ARBA" id="ARBA00022833"/>
    </source>
</evidence>
<reference evidence="7 8" key="1">
    <citation type="journal article" date="2018" name="Mol. Biol. Evol.">
        <title>Analysis of the draft genome of the red seaweed Gracilariopsis chorda provides insights into genome size evolution in Rhodophyta.</title>
        <authorList>
            <person name="Lee J."/>
            <person name="Yang E.C."/>
            <person name="Graf L."/>
            <person name="Yang J.H."/>
            <person name="Qiu H."/>
            <person name="Zel Zion U."/>
            <person name="Chan C.X."/>
            <person name="Stephens T.G."/>
            <person name="Weber A.P.M."/>
            <person name="Boo G.H."/>
            <person name="Boo S.M."/>
            <person name="Kim K.M."/>
            <person name="Shin Y."/>
            <person name="Jung M."/>
            <person name="Lee S.J."/>
            <person name="Yim H.S."/>
            <person name="Lee J.H."/>
            <person name="Bhattacharya D."/>
            <person name="Yoon H.S."/>
        </authorList>
    </citation>
    <scope>NUCLEOTIDE SEQUENCE [LARGE SCALE GENOMIC DNA]</scope>
    <source>
        <strain evidence="7 8">SKKU-2015</strain>
        <tissue evidence="7">Whole body</tissue>
    </source>
</reference>
<dbReference type="STRING" id="448386.A0A2V3IYR2"/>
<protein>
    <submittedName>
        <fullName evidence="7">SWR1 complex subunit 6</fullName>
    </submittedName>
</protein>
<evidence type="ECO:0000256" key="4">
    <source>
        <dbReference type="PROSITE-ProRule" id="PRU00453"/>
    </source>
</evidence>
<dbReference type="InterPro" id="IPR039723">
    <property type="entry name" value="Vps71/ZNHIT1"/>
</dbReference>
<dbReference type="GO" id="GO:0008270">
    <property type="term" value="F:zinc ion binding"/>
    <property type="evidence" value="ECO:0007669"/>
    <property type="project" value="UniProtKB-UniRule"/>
</dbReference>
<dbReference type="GO" id="GO:0006338">
    <property type="term" value="P:chromatin remodeling"/>
    <property type="evidence" value="ECO:0007669"/>
    <property type="project" value="InterPro"/>
</dbReference>
<dbReference type="Pfam" id="PF04438">
    <property type="entry name" value="zf-HIT"/>
    <property type="match status" value="1"/>
</dbReference>
<dbReference type="AlphaFoldDB" id="A0A2V3IYR2"/>
<sequence length="188" mass="21821">MPRQRLGTAGEEQVSRGKRKREVANRMKRVDFSAVEEARNRRLEALENDNYAAEQEALLLEGEEEYNPGIESEDEMAGRKRNSRPRKRKQRRRQRGQKDSRLDGLKTGIEKWNKPTQLAVEEENLSARPKSMVSLLQMVVSPSSRPPRYFCSTCGYSAPYTCTRCFTRFCSVRCNLVHQETRCLKFTV</sequence>
<comment type="caution">
    <text evidence="7">The sequence shown here is derived from an EMBL/GenBank/DDBJ whole genome shotgun (WGS) entry which is preliminary data.</text>
</comment>
<accession>A0A2V3IYR2</accession>
<keyword evidence="8" id="KW-1185">Reference proteome</keyword>
<evidence type="ECO:0000256" key="1">
    <source>
        <dbReference type="ARBA" id="ARBA00022723"/>
    </source>
</evidence>
<evidence type="ECO:0000256" key="2">
    <source>
        <dbReference type="ARBA" id="ARBA00022771"/>
    </source>
</evidence>
<name>A0A2V3IYR2_9FLOR</name>
<dbReference type="EMBL" id="NBIV01000026">
    <property type="protein sequence ID" value="PXF47292.1"/>
    <property type="molecule type" value="Genomic_DNA"/>
</dbReference>
<evidence type="ECO:0000259" key="6">
    <source>
        <dbReference type="PROSITE" id="PS51083"/>
    </source>
</evidence>
<proteinExistence type="predicted"/>
<dbReference type="GO" id="GO:0005634">
    <property type="term" value="C:nucleus"/>
    <property type="evidence" value="ECO:0007669"/>
    <property type="project" value="UniProtKB-ARBA"/>
</dbReference>
<feature type="compositionally biased region" description="Basic residues" evidence="5">
    <location>
        <begin position="79"/>
        <end position="95"/>
    </location>
</feature>
<dbReference type="CDD" id="cd21437">
    <property type="entry name" value="zf-HIT_ZNHIT1_like"/>
    <property type="match status" value="1"/>
</dbReference>
<feature type="compositionally biased region" description="Acidic residues" evidence="5">
    <location>
        <begin position="62"/>
        <end position="75"/>
    </location>
</feature>
<evidence type="ECO:0000313" key="8">
    <source>
        <dbReference type="Proteomes" id="UP000247409"/>
    </source>
</evidence>
<feature type="region of interest" description="Disordered" evidence="5">
    <location>
        <begin position="62"/>
        <end position="104"/>
    </location>
</feature>
<keyword evidence="3" id="KW-0862">Zinc</keyword>